<dbReference type="Proteomes" id="UP000008912">
    <property type="component" value="Unassembled WGS sequence"/>
</dbReference>
<proteinExistence type="inferred from homology"/>
<dbReference type="AlphaFoldDB" id="A0A7N5JS27"/>
<dbReference type="SMART" id="SM00233">
    <property type="entry name" value="PH"/>
    <property type="match status" value="1"/>
</dbReference>
<evidence type="ECO:0000256" key="2">
    <source>
        <dbReference type="SAM" id="MobiDB-lite"/>
    </source>
</evidence>
<dbReference type="PANTHER" id="PTHR45960">
    <property type="entry name" value="GRB2-ASSOCIATED-BINDING PROTEIN"/>
    <property type="match status" value="1"/>
</dbReference>
<feature type="compositionally biased region" description="Polar residues" evidence="2">
    <location>
        <begin position="146"/>
        <end position="156"/>
    </location>
</feature>
<comment type="similarity">
    <text evidence="1">Belongs to the GAB family.</text>
</comment>
<feature type="compositionally biased region" description="Low complexity" evidence="2">
    <location>
        <begin position="127"/>
        <end position="136"/>
    </location>
</feature>
<dbReference type="InterPro" id="IPR046355">
    <property type="entry name" value="Gab1-4-like"/>
</dbReference>
<feature type="region of interest" description="Disordered" evidence="2">
    <location>
        <begin position="606"/>
        <end position="625"/>
    </location>
</feature>
<feature type="region of interest" description="Disordered" evidence="2">
    <location>
        <begin position="259"/>
        <end position="278"/>
    </location>
</feature>
<evidence type="ECO:0000313" key="4">
    <source>
        <dbReference type="Ensembl" id="ENSAMEP00000029387.1"/>
    </source>
</evidence>
<keyword evidence="5" id="KW-1185">Reference proteome</keyword>
<protein>
    <submittedName>
        <fullName evidence="4">GRB2 associated binding protein 2</fullName>
    </submittedName>
</protein>
<organism evidence="4 5">
    <name type="scientific">Ailuropoda melanoleuca</name>
    <name type="common">Giant panda</name>
    <dbReference type="NCBI Taxonomy" id="9646"/>
    <lineage>
        <taxon>Eukaryota</taxon>
        <taxon>Metazoa</taxon>
        <taxon>Chordata</taxon>
        <taxon>Craniata</taxon>
        <taxon>Vertebrata</taxon>
        <taxon>Euteleostomi</taxon>
        <taxon>Mammalia</taxon>
        <taxon>Eutheria</taxon>
        <taxon>Laurasiatheria</taxon>
        <taxon>Carnivora</taxon>
        <taxon>Caniformia</taxon>
        <taxon>Ursidae</taxon>
        <taxon>Ailuropoda</taxon>
    </lineage>
</organism>
<feature type="domain" description="PH" evidence="3">
    <location>
        <begin position="1"/>
        <end position="104"/>
    </location>
</feature>
<reference evidence="4" key="3">
    <citation type="submission" date="2025-09" db="UniProtKB">
        <authorList>
            <consortium name="Ensembl"/>
        </authorList>
    </citation>
    <scope>IDENTIFICATION</scope>
</reference>
<evidence type="ECO:0000259" key="3">
    <source>
        <dbReference type="PROSITE" id="PS50003"/>
    </source>
</evidence>
<dbReference type="InParanoid" id="A0A7N5JS27"/>
<dbReference type="PROSITE" id="PS50003">
    <property type="entry name" value="PH_DOMAIN"/>
    <property type="match status" value="1"/>
</dbReference>
<reference evidence="4" key="2">
    <citation type="submission" date="2025-08" db="UniProtKB">
        <authorList>
            <consortium name="Ensembl"/>
        </authorList>
    </citation>
    <scope>IDENTIFICATION</scope>
</reference>
<gene>
    <name evidence="4" type="primary">GAB2</name>
</gene>
<dbReference type="GeneTree" id="ENSGT00940000157792"/>
<dbReference type="PANTHER" id="PTHR45960:SF1">
    <property type="entry name" value="GRB2-ASSOCIATED-BINDING PROTEIN 2"/>
    <property type="match status" value="1"/>
</dbReference>
<feature type="region of interest" description="Disordered" evidence="2">
    <location>
        <begin position="640"/>
        <end position="669"/>
    </location>
</feature>
<feature type="region of interest" description="Disordered" evidence="2">
    <location>
        <begin position="486"/>
        <end position="517"/>
    </location>
</feature>
<dbReference type="SUPFAM" id="SSF50729">
    <property type="entry name" value="PH domain-like"/>
    <property type="match status" value="1"/>
</dbReference>
<evidence type="ECO:0000313" key="5">
    <source>
        <dbReference type="Proteomes" id="UP000008912"/>
    </source>
</evidence>
<dbReference type="Pfam" id="PF00169">
    <property type="entry name" value="PH"/>
    <property type="match status" value="1"/>
</dbReference>
<dbReference type="GO" id="GO:0005068">
    <property type="term" value="F:transmembrane receptor protein tyrosine kinase adaptor activity"/>
    <property type="evidence" value="ECO:0007669"/>
    <property type="project" value="Ensembl"/>
</dbReference>
<dbReference type="GO" id="GO:0005886">
    <property type="term" value="C:plasma membrane"/>
    <property type="evidence" value="ECO:0007669"/>
    <property type="project" value="Ensembl"/>
</dbReference>
<feature type="compositionally biased region" description="Pro residues" evidence="2">
    <location>
        <begin position="659"/>
        <end position="669"/>
    </location>
</feature>
<name>A0A7N5JS27_AILME</name>
<dbReference type="InterPro" id="IPR011993">
    <property type="entry name" value="PH-like_dom_sf"/>
</dbReference>
<evidence type="ECO:0000256" key="1">
    <source>
        <dbReference type="ARBA" id="ARBA00029462"/>
    </source>
</evidence>
<dbReference type="GO" id="GO:0008284">
    <property type="term" value="P:positive regulation of cell population proliferation"/>
    <property type="evidence" value="ECO:0007669"/>
    <property type="project" value="Ensembl"/>
</dbReference>
<dbReference type="GO" id="GO:0030316">
    <property type="term" value="P:osteoclast differentiation"/>
    <property type="evidence" value="ECO:0007669"/>
    <property type="project" value="Ensembl"/>
</dbReference>
<dbReference type="GO" id="GO:0005737">
    <property type="term" value="C:cytoplasm"/>
    <property type="evidence" value="ECO:0007669"/>
    <property type="project" value="Ensembl"/>
</dbReference>
<dbReference type="Gene3D" id="2.30.29.30">
    <property type="entry name" value="Pleckstrin-homology domain (PH domain)/Phosphotyrosine-binding domain (PTB)"/>
    <property type="match status" value="1"/>
</dbReference>
<sequence length="685" mass="75453">MTFSVFFLLPVQAWKKRWFILRSGRMSGDPDVLEYYKNDHSKKPLRIINLNFCEQVDAGLTFNKKELQDSFVFDIKTSERTFYLVAETEEDMNKWVQSICQICGFNQAEESTDSLRNLSSASHGPRSSPAELSSSSQHLLRERKSSAPSHSSQPTLFTFEPPVSNHMQPALSTSAPQEYLYLHQCISRRAENARSASFSQGTRASFLMRSDTAVQKLAQGNGHCVNGVSGQVHGFYSLPKPSRHNTEFRDSTYDLPRSLASHGHTKGSLTGSETDNEDVYTFKTPSNTLCREFGDLLVDNMDVPATPLSAYQIPRTFTLDKNHNAMAVATPGDSAIAPPPRPPKPSQAETPRWGSPQQRPPINESSRSISAAATIPRRNTLPAMDNSRLHRASSCESYEYPQRGGDSAGRSAESVSDAVTSFLPGKTIVGRSESTNSEDNYVPMNPGSSTLLATERAGDNSQSVYIPMSPGPHHFEGLSYPSTALSMHRGPSRGSEIQPPPVNRNLKPDRKVKPTPLDLRNNTVIDELPFKSPVTKSWSRAIKIQCLHLPFPVAPTVPPQRRARAALITWPWTSSQAPPVPTASHPRHPSLPMRRWTTFRWTRRKPRPCRTPCRSGQMCGSPRSLPRALSCDAGATVPGEVPGGSISRAGSSRLSPTHTPSPLPVPPPATLAFEALDVRDPEPFS</sequence>
<dbReference type="InterPro" id="IPR001849">
    <property type="entry name" value="PH_domain"/>
</dbReference>
<reference evidence="4 5" key="1">
    <citation type="journal article" date="2010" name="Nature">
        <title>The sequence and de novo assembly of the giant panda genome.</title>
        <authorList>
            <person name="Li R."/>
            <person name="Fan W."/>
            <person name="Tian G."/>
            <person name="Zhu H."/>
            <person name="He L."/>
            <person name="Cai J."/>
            <person name="Huang Q."/>
            <person name="Cai Q."/>
            <person name="Li B."/>
            <person name="Bai Y."/>
            <person name="Zhang Z."/>
            <person name="Zhang Y."/>
            <person name="Wang W."/>
            <person name="Li J."/>
            <person name="Wei F."/>
            <person name="Li H."/>
            <person name="Jian M."/>
            <person name="Li J."/>
            <person name="Zhang Z."/>
            <person name="Nielsen R."/>
            <person name="Li D."/>
            <person name="Gu W."/>
            <person name="Yang Z."/>
            <person name="Xuan Z."/>
            <person name="Ryder O.A."/>
            <person name="Leung F.C."/>
            <person name="Zhou Y."/>
            <person name="Cao J."/>
            <person name="Sun X."/>
            <person name="Fu Y."/>
            <person name="Fang X."/>
            <person name="Guo X."/>
            <person name="Wang B."/>
            <person name="Hou R."/>
            <person name="Shen F."/>
            <person name="Mu B."/>
            <person name="Ni P."/>
            <person name="Lin R."/>
            <person name="Qian W."/>
            <person name="Wang G."/>
            <person name="Yu C."/>
            <person name="Nie W."/>
            <person name="Wang J."/>
            <person name="Wu Z."/>
            <person name="Liang H."/>
            <person name="Min J."/>
            <person name="Wu Q."/>
            <person name="Cheng S."/>
            <person name="Ruan J."/>
            <person name="Wang M."/>
            <person name="Shi Z."/>
            <person name="Wen M."/>
            <person name="Liu B."/>
            <person name="Ren X."/>
            <person name="Zheng H."/>
            <person name="Dong D."/>
            <person name="Cook K."/>
            <person name="Shan G."/>
            <person name="Zhang H."/>
            <person name="Kosiol C."/>
            <person name="Xie X."/>
            <person name="Lu Z."/>
            <person name="Zheng H."/>
            <person name="Li Y."/>
            <person name="Steiner C.C."/>
            <person name="Lam T.T."/>
            <person name="Lin S."/>
            <person name="Zhang Q."/>
            <person name="Li G."/>
            <person name="Tian J."/>
            <person name="Gong T."/>
            <person name="Liu H."/>
            <person name="Zhang D."/>
            <person name="Fang L."/>
            <person name="Ye C."/>
            <person name="Zhang J."/>
            <person name="Hu W."/>
            <person name="Xu A."/>
            <person name="Ren Y."/>
            <person name="Zhang G."/>
            <person name="Bruford M.W."/>
            <person name="Li Q."/>
            <person name="Ma L."/>
            <person name="Guo Y."/>
            <person name="An N."/>
            <person name="Hu Y."/>
            <person name="Zheng Y."/>
            <person name="Shi Y."/>
            <person name="Li Z."/>
            <person name="Liu Q."/>
            <person name="Chen Y."/>
            <person name="Zhao J."/>
            <person name="Qu N."/>
            <person name="Zhao S."/>
            <person name="Tian F."/>
            <person name="Wang X."/>
            <person name="Wang H."/>
            <person name="Xu L."/>
            <person name="Liu X."/>
            <person name="Vinar T."/>
            <person name="Wang Y."/>
            <person name="Lam T.W."/>
            <person name="Yiu S.M."/>
            <person name="Liu S."/>
            <person name="Zhang H."/>
            <person name="Li D."/>
            <person name="Huang Y."/>
            <person name="Wang X."/>
            <person name="Yang G."/>
            <person name="Jiang Z."/>
            <person name="Wang J."/>
            <person name="Qin N."/>
            <person name="Li L."/>
            <person name="Li J."/>
            <person name="Bolund L."/>
            <person name="Kristiansen K."/>
            <person name="Wong G.K."/>
            <person name="Olson M."/>
            <person name="Zhang X."/>
            <person name="Li S."/>
            <person name="Yang H."/>
            <person name="Wang J."/>
            <person name="Wang J."/>
        </authorList>
    </citation>
    <scope>NUCLEOTIDE SEQUENCE [LARGE SCALE GENOMIC DNA]</scope>
</reference>
<feature type="region of interest" description="Disordered" evidence="2">
    <location>
        <begin position="330"/>
        <end position="416"/>
    </location>
</feature>
<dbReference type="Ensembl" id="ENSAMET00000027978.1">
    <property type="protein sequence ID" value="ENSAMEP00000029387.1"/>
    <property type="gene ID" value="ENSAMEG00000028338.1"/>
</dbReference>
<accession>A0A7N5JS27</accession>
<feature type="region of interest" description="Disordered" evidence="2">
    <location>
        <begin position="114"/>
        <end position="170"/>
    </location>
</feature>